<dbReference type="AlphaFoldDB" id="A0A6P8SC40"/>
<dbReference type="KEGG" id="gsh:117367600"/>
<feature type="compositionally biased region" description="Basic and acidic residues" evidence="1">
    <location>
        <begin position="1"/>
        <end position="26"/>
    </location>
</feature>
<accession>A0A6P8SC40</accession>
<evidence type="ECO:0000313" key="2">
    <source>
        <dbReference type="Proteomes" id="UP000515159"/>
    </source>
</evidence>
<dbReference type="InParanoid" id="A0A6P8SC40"/>
<keyword evidence="2" id="KW-1185">Reference proteome</keyword>
<protein>
    <submittedName>
        <fullName evidence="3">Uncharacterized protein LOC117367600</fullName>
    </submittedName>
</protein>
<gene>
    <name evidence="3" type="primary">LOC117367600</name>
</gene>
<organism evidence="2 3">
    <name type="scientific">Geotrypetes seraphini</name>
    <name type="common">Gaboon caecilian</name>
    <name type="synonym">Caecilia seraphini</name>
    <dbReference type="NCBI Taxonomy" id="260995"/>
    <lineage>
        <taxon>Eukaryota</taxon>
        <taxon>Metazoa</taxon>
        <taxon>Chordata</taxon>
        <taxon>Craniata</taxon>
        <taxon>Vertebrata</taxon>
        <taxon>Euteleostomi</taxon>
        <taxon>Amphibia</taxon>
        <taxon>Gymnophiona</taxon>
        <taxon>Geotrypetes</taxon>
    </lineage>
</organism>
<dbReference type="RefSeq" id="XP_033816195.1">
    <property type="nucleotide sequence ID" value="XM_033960304.1"/>
</dbReference>
<evidence type="ECO:0000256" key="1">
    <source>
        <dbReference type="SAM" id="MobiDB-lite"/>
    </source>
</evidence>
<feature type="region of interest" description="Disordered" evidence="1">
    <location>
        <begin position="1"/>
        <end position="29"/>
    </location>
</feature>
<reference evidence="3" key="1">
    <citation type="submission" date="2025-08" db="UniProtKB">
        <authorList>
            <consortium name="RefSeq"/>
        </authorList>
    </citation>
    <scope>IDENTIFICATION</scope>
</reference>
<dbReference type="GeneID" id="117367600"/>
<dbReference type="Proteomes" id="UP000515159">
    <property type="component" value="Chromosome 1"/>
</dbReference>
<evidence type="ECO:0000313" key="3">
    <source>
        <dbReference type="RefSeq" id="XP_033816195.1"/>
    </source>
</evidence>
<sequence>MDRERYGASIPEQKDNSHISRTKDNSLPESDCNVRILRKRSSPYDAWLTDFELDEVNCQIFPLTPPVPRRAEPEPEPEPTATTTFRTITMSKVKVNAGRIQITAPKGEARFFYLSPFVPFRSYVPPVRYQNIPYISSLVPFYQPGYFFPLRRGPQSYNLLPNGSSLKAVSSEESRRKREAPSLPEETNMKLEPKKRCITNLLSLREGIAEHKTAGELAPARQRINKPASLDAIDRRLYSLRALLGNWTRLRRK</sequence>
<dbReference type="OrthoDB" id="10294223at2759"/>
<proteinExistence type="predicted"/>
<name>A0A6P8SC40_GEOSA</name>